<gene>
    <name evidence="1" type="ORF">L6452_18992</name>
</gene>
<dbReference type="EMBL" id="CM042052">
    <property type="protein sequence ID" value="KAI3718140.1"/>
    <property type="molecule type" value="Genomic_DNA"/>
</dbReference>
<organism evidence="1 2">
    <name type="scientific">Arctium lappa</name>
    <name type="common">Greater burdock</name>
    <name type="synonym">Lappa major</name>
    <dbReference type="NCBI Taxonomy" id="4217"/>
    <lineage>
        <taxon>Eukaryota</taxon>
        <taxon>Viridiplantae</taxon>
        <taxon>Streptophyta</taxon>
        <taxon>Embryophyta</taxon>
        <taxon>Tracheophyta</taxon>
        <taxon>Spermatophyta</taxon>
        <taxon>Magnoliopsida</taxon>
        <taxon>eudicotyledons</taxon>
        <taxon>Gunneridae</taxon>
        <taxon>Pentapetalae</taxon>
        <taxon>asterids</taxon>
        <taxon>campanulids</taxon>
        <taxon>Asterales</taxon>
        <taxon>Asteraceae</taxon>
        <taxon>Carduoideae</taxon>
        <taxon>Cardueae</taxon>
        <taxon>Arctiinae</taxon>
        <taxon>Arctium</taxon>
    </lineage>
</organism>
<accession>A0ACB9B869</accession>
<dbReference type="Proteomes" id="UP001055879">
    <property type="component" value="Linkage Group LG06"/>
</dbReference>
<comment type="caution">
    <text evidence="1">The sequence shown here is derived from an EMBL/GenBank/DDBJ whole genome shotgun (WGS) entry which is preliminary data.</text>
</comment>
<evidence type="ECO:0000313" key="2">
    <source>
        <dbReference type="Proteomes" id="UP001055879"/>
    </source>
</evidence>
<reference evidence="1 2" key="2">
    <citation type="journal article" date="2022" name="Mol. Ecol. Resour.">
        <title>The genomes of chicory, endive, great burdock and yacon provide insights into Asteraceae paleo-polyploidization history and plant inulin production.</title>
        <authorList>
            <person name="Fan W."/>
            <person name="Wang S."/>
            <person name="Wang H."/>
            <person name="Wang A."/>
            <person name="Jiang F."/>
            <person name="Liu H."/>
            <person name="Zhao H."/>
            <person name="Xu D."/>
            <person name="Zhang Y."/>
        </authorList>
    </citation>
    <scope>NUCLEOTIDE SEQUENCE [LARGE SCALE GENOMIC DNA]</scope>
    <source>
        <strain evidence="2">cv. Niubang</strain>
    </source>
</reference>
<keyword evidence="2" id="KW-1185">Reference proteome</keyword>
<sequence length="304" mass="34675">MDHYSSMEFDLENPLSKDLQHSLFTMESDHLPFSNSSDLDSDHDLRQQIISFISSFSQKLHHPFVSYLAINYFHRFLASHSIPGEKPWILKLVAVSCVSLAFKMIGANSGLSDAQKDGELIFDFRMVERMECLILGALQWRMRSITPFAFLRFFVSLFKLKATSLHANDADHHQVLKDRATEIIFKAQIESKLLYFKPSIVAASALLCASHELYPLQFPFFKNSISSCSYVNEDDFSQCYSVIQELVLDGYESMLSCKTPINVLDLDYSSSEDTNNKTAPSDEEKRGLKRLKISTFSKSPFQLS</sequence>
<protein>
    <submittedName>
        <fullName evidence="1">Uncharacterized protein</fullName>
    </submittedName>
</protein>
<proteinExistence type="predicted"/>
<reference evidence="2" key="1">
    <citation type="journal article" date="2022" name="Mol. Ecol. Resour.">
        <title>The genomes of chicory, endive, great burdock and yacon provide insights into Asteraceae palaeo-polyploidization history and plant inulin production.</title>
        <authorList>
            <person name="Fan W."/>
            <person name="Wang S."/>
            <person name="Wang H."/>
            <person name="Wang A."/>
            <person name="Jiang F."/>
            <person name="Liu H."/>
            <person name="Zhao H."/>
            <person name="Xu D."/>
            <person name="Zhang Y."/>
        </authorList>
    </citation>
    <scope>NUCLEOTIDE SEQUENCE [LARGE SCALE GENOMIC DNA]</scope>
    <source>
        <strain evidence="2">cv. Niubang</strain>
    </source>
</reference>
<evidence type="ECO:0000313" key="1">
    <source>
        <dbReference type="EMBL" id="KAI3718140.1"/>
    </source>
</evidence>
<name>A0ACB9B869_ARCLA</name>